<accession>A0AAU9K9Z7</accession>
<organism evidence="1 2">
    <name type="scientific">Blepharisma stoltei</name>
    <dbReference type="NCBI Taxonomy" id="1481888"/>
    <lineage>
        <taxon>Eukaryota</taxon>
        <taxon>Sar</taxon>
        <taxon>Alveolata</taxon>
        <taxon>Ciliophora</taxon>
        <taxon>Postciliodesmatophora</taxon>
        <taxon>Heterotrichea</taxon>
        <taxon>Heterotrichida</taxon>
        <taxon>Blepharismidae</taxon>
        <taxon>Blepharisma</taxon>
    </lineage>
</organism>
<sequence length="275" mass="32589">MTSILLSHAIEHKNSIESKYLPYIGISTPNYYHLRQLLVYNLEIEKSAVFYGDFDIIKIVNLPNDEILLVQSDIHCRKNTTTFWFLHKGIRREINHNSPIISALYYDEYVYLFFGSKSWKVKISDIERNSCKKLRIINMPKSAHFWAIEFLSCVGFFDKMLIASSYKNWIFMYDKKVNSWSELPLILRNGYKILAVHQFKIYVILFPGLVYENLGDLRLWKVVSQNFCCINYPDISTYIFKGNSLVIADYKNFYYFNLDKVKIEKIEIIIDENNK</sequence>
<gene>
    <name evidence="1" type="ORF">BSTOLATCC_MIC60863</name>
</gene>
<comment type="caution">
    <text evidence="1">The sequence shown here is derived from an EMBL/GenBank/DDBJ whole genome shotgun (WGS) entry which is preliminary data.</text>
</comment>
<evidence type="ECO:0000313" key="2">
    <source>
        <dbReference type="Proteomes" id="UP001162131"/>
    </source>
</evidence>
<dbReference type="EMBL" id="CAJZBQ010000058">
    <property type="protein sequence ID" value="CAG9334243.1"/>
    <property type="molecule type" value="Genomic_DNA"/>
</dbReference>
<dbReference type="Proteomes" id="UP001162131">
    <property type="component" value="Unassembled WGS sequence"/>
</dbReference>
<dbReference type="InterPro" id="IPR011043">
    <property type="entry name" value="Gal_Oxase/kelch_b-propeller"/>
</dbReference>
<dbReference type="AlphaFoldDB" id="A0AAU9K9Z7"/>
<evidence type="ECO:0000313" key="1">
    <source>
        <dbReference type="EMBL" id="CAG9334243.1"/>
    </source>
</evidence>
<keyword evidence="2" id="KW-1185">Reference proteome</keyword>
<dbReference type="SUPFAM" id="SSF50965">
    <property type="entry name" value="Galactose oxidase, central domain"/>
    <property type="match status" value="1"/>
</dbReference>
<protein>
    <submittedName>
        <fullName evidence="1">Uncharacterized protein</fullName>
    </submittedName>
</protein>
<proteinExistence type="predicted"/>
<reference evidence="1" key="1">
    <citation type="submission" date="2021-09" db="EMBL/GenBank/DDBJ databases">
        <authorList>
            <consortium name="AG Swart"/>
            <person name="Singh M."/>
            <person name="Singh A."/>
            <person name="Seah K."/>
            <person name="Emmerich C."/>
        </authorList>
    </citation>
    <scope>NUCLEOTIDE SEQUENCE</scope>
    <source>
        <strain evidence="1">ATCC30299</strain>
    </source>
</reference>
<name>A0AAU9K9Z7_9CILI</name>